<dbReference type="Ensembl" id="ENSOTST00005083490.2">
    <property type="protein sequence ID" value="ENSOTSP00005077033.2"/>
    <property type="gene ID" value="ENSOTSG00005036342.2"/>
</dbReference>
<dbReference type="InterPro" id="IPR019764">
    <property type="entry name" value="Endothelin_toxin_CS"/>
</dbReference>
<dbReference type="PRINTS" id="PR00365">
    <property type="entry name" value="ENDOTHELIN"/>
</dbReference>
<evidence type="ECO:0000256" key="1">
    <source>
        <dbReference type="ARBA" id="ARBA00004613"/>
    </source>
</evidence>
<proteinExistence type="inferred from homology"/>
<dbReference type="GeneTree" id="ENSGT00950000183053"/>
<protein>
    <submittedName>
        <fullName evidence="8">Endothelin 2</fullName>
    </submittedName>
</protein>
<dbReference type="GO" id="GO:0005615">
    <property type="term" value="C:extracellular space"/>
    <property type="evidence" value="ECO:0007669"/>
    <property type="project" value="TreeGrafter"/>
</dbReference>
<dbReference type="GO" id="GO:0014826">
    <property type="term" value="P:vein smooth muscle contraction"/>
    <property type="evidence" value="ECO:0007669"/>
    <property type="project" value="TreeGrafter"/>
</dbReference>
<feature type="region of interest" description="Disordered" evidence="6">
    <location>
        <begin position="220"/>
        <end position="239"/>
    </location>
</feature>
<evidence type="ECO:0000313" key="9">
    <source>
        <dbReference type="Proteomes" id="UP000694402"/>
    </source>
</evidence>
<reference evidence="8" key="2">
    <citation type="submission" date="2025-09" db="UniProtKB">
        <authorList>
            <consortium name="Ensembl"/>
        </authorList>
    </citation>
    <scope>IDENTIFICATION</scope>
</reference>
<dbReference type="InterPro" id="IPR001928">
    <property type="entry name" value="Endothln-like_toxin"/>
</dbReference>
<reference evidence="8" key="1">
    <citation type="submission" date="2025-08" db="UniProtKB">
        <authorList>
            <consortium name="Ensembl"/>
        </authorList>
    </citation>
    <scope>IDENTIFICATION</scope>
</reference>
<dbReference type="GO" id="GO:0006874">
    <property type="term" value="P:intracellular calcium ion homeostasis"/>
    <property type="evidence" value="ECO:0007669"/>
    <property type="project" value="TreeGrafter"/>
</dbReference>
<dbReference type="GO" id="GO:0031708">
    <property type="term" value="F:endothelin B receptor binding"/>
    <property type="evidence" value="ECO:0007669"/>
    <property type="project" value="TreeGrafter"/>
</dbReference>
<feature type="domain" description="Endothelin-like toxin" evidence="7">
    <location>
        <begin position="110"/>
        <end position="131"/>
    </location>
</feature>
<dbReference type="PANTHER" id="PTHR13874:SF9">
    <property type="entry name" value="ENDOTHELIN-2"/>
    <property type="match status" value="1"/>
</dbReference>
<evidence type="ECO:0000256" key="4">
    <source>
        <dbReference type="ARBA" id="ARBA00022858"/>
    </source>
</evidence>
<dbReference type="SMART" id="SM00272">
    <property type="entry name" value="END"/>
    <property type="match status" value="2"/>
</dbReference>
<dbReference type="GO" id="GO:0019229">
    <property type="term" value="P:regulation of vasoconstriction"/>
    <property type="evidence" value="ECO:0007669"/>
    <property type="project" value="InterPro"/>
</dbReference>
<dbReference type="Pfam" id="PF00322">
    <property type="entry name" value="Endothelin"/>
    <property type="match status" value="1"/>
</dbReference>
<evidence type="ECO:0000313" key="8">
    <source>
        <dbReference type="Ensembl" id="ENSOTSP00005077033.2"/>
    </source>
</evidence>
<comment type="subcellular location">
    <subcellularLocation>
        <location evidence="1">Secreted</location>
    </subcellularLocation>
</comment>
<sequence length="239" mass="26080">MALENTTAPSTCCLSLSLSLSSCITRDCKAVATITVCVLYCPVDSWILLQTTSSEILDQRITMALSLTSLTIITLCVLLQEGFGLPVSSQPELPAQSPSQNSPHHTRVKRCSCSNWLDNECIYFCHLDIIWVNTPNKVIPYGLGSPLSRRRRSTGRCECAHPADRTCSGFCHNSSENPRFVVVSTSDQNLEQAVSSPDTTSSDLLTSLRNTVRSNMAAIEQAAPSRKKNASRANRLNIG</sequence>
<evidence type="ECO:0000256" key="3">
    <source>
        <dbReference type="ARBA" id="ARBA00022525"/>
    </source>
</evidence>
<evidence type="ECO:0000256" key="6">
    <source>
        <dbReference type="SAM" id="MobiDB-lite"/>
    </source>
</evidence>
<keyword evidence="5" id="KW-0839">Vasoconstrictor</keyword>
<keyword evidence="4" id="KW-0838">Vasoactive</keyword>
<name>A0A8C8IBH7_ONCTS</name>
<organism evidence="8 9">
    <name type="scientific">Oncorhynchus tshawytscha</name>
    <name type="common">Chinook salmon</name>
    <name type="synonym">Salmo tshawytscha</name>
    <dbReference type="NCBI Taxonomy" id="74940"/>
    <lineage>
        <taxon>Eukaryota</taxon>
        <taxon>Metazoa</taxon>
        <taxon>Chordata</taxon>
        <taxon>Craniata</taxon>
        <taxon>Vertebrata</taxon>
        <taxon>Euteleostomi</taxon>
        <taxon>Actinopterygii</taxon>
        <taxon>Neopterygii</taxon>
        <taxon>Teleostei</taxon>
        <taxon>Protacanthopterygii</taxon>
        <taxon>Salmoniformes</taxon>
        <taxon>Salmonidae</taxon>
        <taxon>Salmoninae</taxon>
        <taxon>Oncorhynchus</taxon>
    </lineage>
</organism>
<keyword evidence="9" id="KW-1185">Reference proteome</keyword>
<accession>A0A8C8IBH7</accession>
<evidence type="ECO:0000256" key="5">
    <source>
        <dbReference type="ARBA" id="ARBA00023322"/>
    </source>
</evidence>
<evidence type="ECO:0000256" key="2">
    <source>
        <dbReference type="ARBA" id="ARBA00010959"/>
    </source>
</evidence>
<dbReference type="GO" id="GO:0005179">
    <property type="term" value="F:hormone activity"/>
    <property type="evidence" value="ECO:0007669"/>
    <property type="project" value="TreeGrafter"/>
</dbReference>
<dbReference type="AlphaFoldDB" id="A0A8C8IBH7"/>
<keyword evidence="3" id="KW-0964">Secreted</keyword>
<gene>
    <name evidence="8" type="primary">LOC112264628</name>
</gene>
<dbReference type="InterPro" id="IPR020475">
    <property type="entry name" value="Endothelin"/>
</dbReference>
<feature type="domain" description="Endothelin-like toxin" evidence="7">
    <location>
        <begin position="156"/>
        <end position="177"/>
    </location>
</feature>
<comment type="similarity">
    <text evidence="2">Belongs to the endothelin/sarafotoxin family.</text>
</comment>
<dbReference type="GO" id="GO:0003100">
    <property type="term" value="P:regulation of systemic arterial blood pressure by endothelin"/>
    <property type="evidence" value="ECO:0007669"/>
    <property type="project" value="TreeGrafter"/>
</dbReference>
<evidence type="ECO:0000259" key="7">
    <source>
        <dbReference type="SMART" id="SM00272"/>
    </source>
</evidence>
<dbReference type="PANTHER" id="PTHR13874">
    <property type="entry name" value="ENDOTHELIN"/>
    <property type="match status" value="1"/>
</dbReference>
<dbReference type="PROSITE" id="PS00270">
    <property type="entry name" value="ENDOTHELIN"/>
    <property type="match status" value="2"/>
</dbReference>
<dbReference type="Proteomes" id="UP000694402">
    <property type="component" value="Unassembled WGS sequence"/>
</dbReference>